<dbReference type="Proteomes" id="UP000225740">
    <property type="component" value="Unassembled WGS sequence"/>
</dbReference>
<keyword evidence="2" id="KW-1133">Transmembrane helix</keyword>
<feature type="transmembrane region" description="Helical" evidence="2">
    <location>
        <begin position="28"/>
        <end position="46"/>
    </location>
</feature>
<feature type="transmembrane region" description="Helical" evidence="2">
    <location>
        <begin position="272"/>
        <end position="290"/>
    </location>
</feature>
<name>A0A2G1WE82_9BACT</name>
<protein>
    <submittedName>
        <fullName evidence="3">Uncharacterized protein</fullName>
    </submittedName>
</protein>
<feature type="region of interest" description="Disordered" evidence="1">
    <location>
        <begin position="128"/>
        <end position="152"/>
    </location>
</feature>
<dbReference type="EMBL" id="NIZW01000001">
    <property type="protein sequence ID" value="PHQ37327.1"/>
    <property type="molecule type" value="Genomic_DNA"/>
</dbReference>
<accession>A0A2G1WE82</accession>
<keyword evidence="2" id="KW-0812">Transmembrane</keyword>
<evidence type="ECO:0000256" key="1">
    <source>
        <dbReference type="SAM" id="MobiDB-lite"/>
    </source>
</evidence>
<comment type="caution">
    <text evidence="3">The sequence shown here is derived from an EMBL/GenBank/DDBJ whole genome shotgun (WGS) entry which is preliminary data.</text>
</comment>
<evidence type="ECO:0000313" key="3">
    <source>
        <dbReference type="EMBL" id="PHQ37327.1"/>
    </source>
</evidence>
<gene>
    <name evidence="3" type="ORF">CEE69_02045</name>
</gene>
<keyword evidence="2" id="KW-0472">Membrane</keyword>
<evidence type="ECO:0000256" key="2">
    <source>
        <dbReference type="SAM" id="Phobius"/>
    </source>
</evidence>
<reference evidence="3 4" key="1">
    <citation type="submission" date="2017-06" db="EMBL/GenBank/DDBJ databases">
        <title>Description of Rhodopirellula bahusiensis sp. nov.</title>
        <authorList>
            <person name="Kizina J."/>
            <person name="Harder J."/>
        </authorList>
    </citation>
    <scope>NUCLEOTIDE SEQUENCE [LARGE SCALE GENOMIC DNA]</scope>
    <source>
        <strain evidence="3 4">SWK21</strain>
    </source>
</reference>
<feature type="transmembrane region" description="Helical" evidence="2">
    <location>
        <begin position="199"/>
        <end position="218"/>
    </location>
</feature>
<organism evidence="3 4">
    <name type="scientific">Rhodopirellula bahusiensis</name>
    <dbReference type="NCBI Taxonomy" id="2014065"/>
    <lineage>
        <taxon>Bacteria</taxon>
        <taxon>Pseudomonadati</taxon>
        <taxon>Planctomycetota</taxon>
        <taxon>Planctomycetia</taxon>
        <taxon>Pirellulales</taxon>
        <taxon>Pirellulaceae</taxon>
        <taxon>Rhodopirellula</taxon>
    </lineage>
</organism>
<dbReference type="OrthoDB" id="289522at2"/>
<dbReference type="AlphaFoldDB" id="A0A2G1WE82"/>
<sequence>MAGPSRFQWHRFVSGKFAALRILTRNPLVGIAVASIASFMLMMAIWPPEPARQRVSYPQSVHAKSSAANHSDTEWSHRVVTSDNVDGFRKRLLDAQQPKASANVGWVRWRSEVAAFYANAEQSRFAANESDSESPLRLASHSTSEPPPKASKWATFWRSETTRTNEWLAGYERANADRIALFAKSIEVKKLATSWPLQAWMWATGVALMVAITGWTWADSSPVRRLELASLGIGDQEAKAAEGSEADWTAMTFRAEWVAVTQPAGVWLRRTVAVSLVVAAGVLVIVRVLGVA</sequence>
<proteinExistence type="predicted"/>
<keyword evidence="4" id="KW-1185">Reference proteome</keyword>
<evidence type="ECO:0000313" key="4">
    <source>
        <dbReference type="Proteomes" id="UP000225740"/>
    </source>
</evidence>